<dbReference type="EMBL" id="CP095073">
    <property type="protein sequence ID" value="UOQ42859.1"/>
    <property type="molecule type" value="Genomic_DNA"/>
</dbReference>
<gene>
    <name evidence="1" type="ORF">MUN89_12900</name>
</gene>
<dbReference type="Proteomes" id="UP000831787">
    <property type="component" value="Chromosome"/>
</dbReference>
<dbReference type="InterPro" id="IPR019658">
    <property type="entry name" value="DUF2515"/>
</dbReference>
<keyword evidence="2" id="KW-1185">Reference proteome</keyword>
<evidence type="ECO:0000313" key="1">
    <source>
        <dbReference type="EMBL" id="UOQ42859.1"/>
    </source>
</evidence>
<organism evidence="1 2">
    <name type="scientific">Halobacillus salinarum</name>
    <dbReference type="NCBI Taxonomy" id="2932257"/>
    <lineage>
        <taxon>Bacteria</taxon>
        <taxon>Bacillati</taxon>
        <taxon>Bacillota</taxon>
        <taxon>Bacilli</taxon>
        <taxon>Bacillales</taxon>
        <taxon>Bacillaceae</taxon>
        <taxon>Halobacillus</taxon>
    </lineage>
</organism>
<proteinExistence type="predicted"/>
<dbReference type="Pfam" id="PF10720">
    <property type="entry name" value="DUF2515"/>
    <property type="match status" value="1"/>
</dbReference>
<protein>
    <submittedName>
        <fullName evidence="1">DUF2515 domain-containing protein</fullName>
    </submittedName>
</protein>
<evidence type="ECO:0000313" key="2">
    <source>
        <dbReference type="Proteomes" id="UP000831787"/>
    </source>
</evidence>
<reference evidence="1 2" key="1">
    <citation type="submission" date="2022-04" db="EMBL/GenBank/DDBJ databases">
        <title>Halobacillus sp. isolated from saltern.</title>
        <authorList>
            <person name="Won M."/>
            <person name="Lee C.-M."/>
            <person name="Woen H.-Y."/>
            <person name="Kwon S.-W."/>
        </authorList>
    </citation>
    <scope>NUCLEOTIDE SEQUENCE [LARGE SCALE GENOMIC DNA]</scope>
    <source>
        <strain evidence="1 2">SSBR10-3</strain>
    </source>
</reference>
<dbReference type="RefSeq" id="WP_244708219.1">
    <property type="nucleotide sequence ID" value="NZ_CP095073.1"/>
</dbReference>
<accession>A0ABY4EFF4</accession>
<sequence>MLNLEKLWSLHHPVLPKHLKRLKKDLKDQLNSTLPGNQLSLTDYEQSIINSIKAKTEQFNVNNLTRTQAYLSFYLNHTEIHWAFLGHMVSRNGGWNMTDLKGEFLPEILSAEERTHYFLFLERGNWLIFQDAYPQFLIYEESKKQQRPLFYLLPFFGVSIFMETVWKYFWNSFDNYSLAIAQVVNEQNYLEGRLIQNHHYQQTVLDTLEFQVQDLFKFNQILFPLPDQSGKQVKLIGQTLQHFASLRERVMLGKRLYELLFASESRLQRITKWAESTPHSGSRKDYWNQLFHDIRENLPGNNLKRKIKNCQLINNSAKLYSPPLNYAWENIFHTKADGKDWFEDPAIVHYLIRESYEVKGAVQHLYCENLEKIEMAAMAKKILFS</sequence>
<name>A0ABY4EFF4_9BACI</name>